<proteinExistence type="predicted"/>
<dbReference type="InterPro" id="IPR036291">
    <property type="entry name" value="NAD(P)-bd_dom_sf"/>
</dbReference>
<evidence type="ECO:0000313" key="3">
    <source>
        <dbReference type="Proteomes" id="UP001203512"/>
    </source>
</evidence>
<evidence type="ECO:0000256" key="1">
    <source>
        <dbReference type="SAM" id="MobiDB-lite"/>
    </source>
</evidence>
<dbReference type="EMBL" id="JALKHS010000006">
    <property type="protein sequence ID" value="MCK0530851.1"/>
    <property type="molecule type" value="Genomic_DNA"/>
</dbReference>
<gene>
    <name evidence="2" type="ORF">MU848_04540</name>
</gene>
<evidence type="ECO:0008006" key="4">
    <source>
        <dbReference type="Google" id="ProtNLM"/>
    </source>
</evidence>
<evidence type="ECO:0000313" key="2">
    <source>
        <dbReference type="EMBL" id="MCK0530851.1"/>
    </source>
</evidence>
<dbReference type="PANTHER" id="PTHR13812:SF19">
    <property type="entry name" value="KETIMINE REDUCTASE MU-CRYSTALLIN"/>
    <property type="match status" value="1"/>
</dbReference>
<dbReference type="Gene3D" id="3.30.1780.10">
    <property type="entry name" value="ornithine cyclodeaminase, domain 1"/>
    <property type="match status" value="1"/>
</dbReference>
<dbReference type="SUPFAM" id="SSF51735">
    <property type="entry name" value="NAD(P)-binding Rossmann-fold domains"/>
    <property type="match status" value="1"/>
</dbReference>
<sequence>MELLAMPAVGQCYAGLKLLTVVQANAAKGLPVIGGSYILFSTEDGRALATMDVGELTGRRTAAVSAFASRQLSRRESSNLLLCGSGHMIPYLAEAHAAVRPIKRISVWARDLAKGKDAAQRVQLCVRDIDVEVVSDLDQAVGCNDIISAATSAIEPIIRGACLRPGTHIDLIGSYRPDMRELDDAGVQAARIFVDNVDTALCEAGDLIMPINKGVIGPEAIKGDMKALASGVARCTPEEITLFKAVGSAVADLAAASLVWESLGDQRGADRRNGPSDPETRHLSLGGQQAAI</sequence>
<dbReference type="InterPro" id="IPR003462">
    <property type="entry name" value="ODC_Mu_crystall"/>
</dbReference>
<feature type="region of interest" description="Disordered" evidence="1">
    <location>
        <begin position="266"/>
        <end position="292"/>
    </location>
</feature>
<reference evidence="2 3" key="1">
    <citation type="submission" date="2022-04" db="EMBL/GenBank/DDBJ databases">
        <authorList>
            <person name="Huq M.A."/>
        </authorList>
    </citation>
    <scope>NUCLEOTIDE SEQUENCE [LARGE SCALE GENOMIC DNA]</scope>
    <source>
        <strain evidence="2 3">MAH-33</strain>
    </source>
</reference>
<dbReference type="PANTHER" id="PTHR13812">
    <property type="entry name" value="KETIMINE REDUCTASE MU-CRYSTALLIN"/>
    <property type="match status" value="1"/>
</dbReference>
<name>A0ABT0DUP7_9SPHN</name>
<organism evidence="2 3">
    <name type="scientific">Sphingobium agri</name>
    <dbReference type="NCBI Taxonomy" id="2933566"/>
    <lineage>
        <taxon>Bacteria</taxon>
        <taxon>Pseudomonadati</taxon>
        <taxon>Pseudomonadota</taxon>
        <taxon>Alphaproteobacteria</taxon>
        <taxon>Sphingomonadales</taxon>
        <taxon>Sphingomonadaceae</taxon>
        <taxon>Sphingobium</taxon>
    </lineage>
</organism>
<dbReference type="Proteomes" id="UP001203512">
    <property type="component" value="Unassembled WGS sequence"/>
</dbReference>
<accession>A0ABT0DUP7</accession>
<protein>
    <recommendedName>
        <fullName evidence="4">Ornithine cyclodeaminase</fullName>
    </recommendedName>
</protein>
<keyword evidence="3" id="KW-1185">Reference proteome</keyword>
<comment type="caution">
    <text evidence="2">The sequence shown here is derived from an EMBL/GenBank/DDBJ whole genome shotgun (WGS) entry which is preliminary data.</text>
</comment>
<dbReference type="InterPro" id="IPR023401">
    <property type="entry name" value="ODC_N"/>
</dbReference>
<dbReference type="Gene3D" id="3.40.50.720">
    <property type="entry name" value="NAD(P)-binding Rossmann-like Domain"/>
    <property type="match status" value="1"/>
</dbReference>
<dbReference type="RefSeq" id="WP_247230493.1">
    <property type="nucleotide sequence ID" value="NZ_JALKHS010000006.1"/>
</dbReference>
<dbReference type="PIRSF" id="PIRSF001439">
    <property type="entry name" value="CryM"/>
    <property type="match status" value="1"/>
</dbReference>
<feature type="compositionally biased region" description="Basic and acidic residues" evidence="1">
    <location>
        <begin position="267"/>
        <end position="282"/>
    </location>
</feature>
<dbReference type="Pfam" id="PF02423">
    <property type="entry name" value="OCD_Mu_crystall"/>
    <property type="match status" value="1"/>
</dbReference>